<dbReference type="HOGENOM" id="CLU_055261_0_0_5"/>
<dbReference type="KEGG" id="ret:RHE_PA00056"/>
<sequence>MGWTDFTRRQYARRAVRYASDLTDREWGLISPCLPGPRRLGRPRSTDLREVVNALLYIATTGCQWRMMPRDFPPFTTVRSYFYEWRATGLWGRINHHLVMEARDLEGREASPSAGVIDSQSVKITERGGISGYDAGKKIKGRKRHSVVDTLGLMVGLIVHSADIQDRDGAPAVLKTIRRWPWLRHIFADGVYAGPKLKGALQKIAAFTLQIVKRTDKAKGPRGSAASLGRGAHLRMTWQMPYPAALK</sequence>
<dbReference type="GO" id="GO:0006313">
    <property type="term" value="P:DNA transposition"/>
    <property type="evidence" value="ECO:0007669"/>
    <property type="project" value="InterPro"/>
</dbReference>
<keyword evidence="3" id="KW-0614">Plasmid</keyword>
<gene>
    <name evidence="3" type="ordered locus">RHE_PA00056</name>
</gene>
<dbReference type="GO" id="GO:0003677">
    <property type="term" value="F:DNA binding"/>
    <property type="evidence" value="ECO:0007669"/>
    <property type="project" value="InterPro"/>
</dbReference>
<evidence type="ECO:0000259" key="2">
    <source>
        <dbReference type="Pfam" id="PF13340"/>
    </source>
</evidence>
<name>Q2K2E6_RHIEC</name>
<feature type="domain" description="Transposase IS4-like" evidence="1">
    <location>
        <begin position="111"/>
        <end position="221"/>
    </location>
</feature>
<dbReference type="EMBL" id="CP000134">
    <property type="protein sequence ID" value="ABC92925.1"/>
    <property type="molecule type" value="Genomic_DNA"/>
</dbReference>
<dbReference type="Pfam" id="PF13340">
    <property type="entry name" value="DUF4096"/>
    <property type="match status" value="1"/>
</dbReference>
<dbReference type="Pfam" id="PF01609">
    <property type="entry name" value="DDE_Tnp_1"/>
    <property type="match status" value="1"/>
</dbReference>
<dbReference type="InterPro" id="IPR002559">
    <property type="entry name" value="Transposase_11"/>
</dbReference>
<proteinExistence type="predicted"/>
<dbReference type="PANTHER" id="PTHR30007">
    <property type="entry name" value="PHP DOMAIN PROTEIN"/>
    <property type="match status" value="1"/>
</dbReference>
<dbReference type="InterPro" id="IPR025161">
    <property type="entry name" value="IS402-like_dom"/>
</dbReference>
<organism evidence="3 4">
    <name type="scientific">Rhizobium etli (strain ATCC 51251 / DSM 11541 / JCM 21823 / NBRC 15573 / CFN 42)</name>
    <dbReference type="NCBI Taxonomy" id="347834"/>
    <lineage>
        <taxon>Bacteria</taxon>
        <taxon>Pseudomonadati</taxon>
        <taxon>Pseudomonadota</taxon>
        <taxon>Alphaproteobacteria</taxon>
        <taxon>Hyphomicrobiales</taxon>
        <taxon>Rhizobiaceae</taxon>
        <taxon>Rhizobium/Agrobacterium group</taxon>
        <taxon>Rhizobium</taxon>
    </lineage>
</organism>
<geneLocation type="plasmid" evidence="3 4">
    <name>p42a</name>
</geneLocation>
<dbReference type="NCBIfam" id="NF033580">
    <property type="entry name" value="transpos_IS5_3"/>
    <property type="match status" value="1"/>
</dbReference>
<evidence type="ECO:0000313" key="4">
    <source>
        <dbReference type="Proteomes" id="UP000001936"/>
    </source>
</evidence>
<accession>Q2K2E6</accession>
<feature type="domain" description="Insertion element IS402-like" evidence="2">
    <location>
        <begin position="22"/>
        <end position="94"/>
    </location>
</feature>
<evidence type="ECO:0000259" key="1">
    <source>
        <dbReference type="Pfam" id="PF01609"/>
    </source>
</evidence>
<keyword evidence="4" id="KW-1185">Reference proteome</keyword>
<dbReference type="Proteomes" id="UP000001936">
    <property type="component" value="Plasmid p42a"/>
</dbReference>
<dbReference type="PANTHER" id="PTHR30007:SF0">
    <property type="entry name" value="TRANSPOSASE"/>
    <property type="match status" value="1"/>
</dbReference>
<dbReference type="GO" id="GO:0004803">
    <property type="term" value="F:transposase activity"/>
    <property type="evidence" value="ECO:0007669"/>
    <property type="project" value="InterPro"/>
</dbReference>
<dbReference type="AlphaFoldDB" id="Q2K2E6"/>
<evidence type="ECO:0000313" key="3">
    <source>
        <dbReference type="EMBL" id="ABC92925.1"/>
    </source>
</evidence>
<reference evidence="3 4" key="1">
    <citation type="journal article" date="2006" name="Proc. Natl. Acad. Sci. U.S.A.">
        <title>The partitioned Rhizobium etli genome: genetic and metabolic redundancy in seven interacting replicons.</title>
        <authorList>
            <person name="Gonzalez V."/>
            <person name="Santamaria R.I."/>
            <person name="Bustos P."/>
            <person name="Hernandez-Gonzalez I."/>
            <person name="Medrano-Soto A."/>
            <person name="Moreno-Hagelsieb G."/>
            <person name="Janga S.C."/>
            <person name="Ramirez M.A."/>
            <person name="Jimenez-Jacinto V."/>
            <person name="Collado-Vides J."/>
            <person name="Davila G."/>
        </authorList>
    </citation>
    <scope>NUCLEOTIDE SEQUENCE [LARGE SCALE GENOMIC DNA]</scope>
    <source>
        <strain evidence="4">ATCC 51251 / DSM 11541 / JCM 21823 / NBRC 15573 / CFN 42</strain>
    </source>
</reference>
<protein>
    <submittedName>
        <fullName evidence="3">Probable insertion sequence transposase protein, IS4 family</fullName>
    </submittedName>
</protein>